<accession>A0A9D3YLC9</accession>
<evidence type="ECO:0000256" key="1">
    <source>
        <dbReference type="SAM" id="MobiDB-lite"/>
    </source>
</evidence>
<dbReference type="AlphaFoldDB" id="A0A9D3YLC9"/>
<sequence>MHQRLKQSSPELPPRPAVEKRTKAVNKTKSGKRKATVVQATTPRFYAQESTSANVATVPLTSFVETELDVVPLEATTATPATAPPTNIVTTEPLSSTVVSTEEVSDPVMPMVSTVATEASASASSAGQDIHTTPARGNDFMFRNVRGYPVWQINAQINALQSTANYLIKE</sequence>
<reference evidence="2" key="1">
    <citation type="journal article" date="2019" name="bioRxiv">
        <title>The Genome of the Zebra Mussel, Dreissena polymorpha: A Resource for Invasive Species Research.</title>
        <authorList>
            <person name="McCartney M.A."/>
            <person name="Auch B."/>
            <person name="Kono T."/>
            <person name="Mallez S."/>
            <person name="Zhang Y."/>
            <person name="Obille A."/>
            <person name="Becker A."/>
            <person name="Abrahante J.E."/>
            <person name="Garbe J."/>
            <person name="Badalamenti J.P."/>
            <person name="Herman A."/>
            <person name="Mangelson H."/>
            <person name="Liachko I."/>
            <person name="Sullivan S."/>
            <person name="Sone E.D."/>
            <person name="Koren S."/>
            <person name="Silverstein K.A.T."/>
            <person name="Beckman K.B."/>
            <person name="Gohl D.M."/>
        </authorList>
    </citation>
    <scope>NUCLEOTIDE SEQUENCE</scope>
    <source>
        <strain evidence="2">Duluth1</strain>
        <tissue evidence="2">Whole animal</tissue>
    </source>
</reference>
<feature type="compositionally biased region" description="Basic residues" evidence="1">
    <location>
        <begin position="23"/>
        <end position="35"/>
    </location>
</feature>
<organism evidence="2 3">
    <name type="scientific">Dreissena polymorpha</name>
    <name type="common">Zebra mussel</name>
    <name type="synonym">Mytilus polymorpha</name>
    <dbReference type="NCBI Taxonomy" id="45954"/>
    <lineage>
        <taxon>Eukaryota</taxon>
        <taxon>Metazoa</taxon>
        <taxon>Spiralia</taxon>
        <taxon>Lophotrochozoa</taxon>
        <taxon>Mollusca</taxon>
        <taxon>Bivalvia</taxon>
        <taxon>Autobranchia</taxon>
        <taxon>Heteroconchia</taxon>
        <taxon>Euheterodonta</taxon>
        <taxon>Imparidentia</taxon>
        <taxon>Neoheterodontei</taxon>
        <taxon>Myida</taxon>
        <taxon>Dreissenoidea</taxon>
        <taxon>Dreissenidae</taxon>
        <taxon>Dreissena</taxon>
    </lineage>
</organism>
<proteinExistence type="predicted"/>
<feature type="compositionally biased region" description="Polar residues" evidence="1">
    <location>
        <begin position="1"/>
        <end position="10"/>
    </location>
</feature>
<feature type="region of interest" description="Disordered" evidence="1">
    <location>
        <begin position="1"/>
        <end position="36"/>
    </location>
</feature>
<reference evidence="2" key="2">
    <citation type="submission" date="2020-11" db="EMBL/GenBank/DDBJ databases">
        <authorList>
            <person name="McCartney M.A."/>
            <person name="Auch B."/>
            <person name="Kono T."/>
            <person name="Mallez S."/>
            <person name="Becker A."/>
            <person name="Gohl D.M."/>
            <person name="Silverstein K.A.T."/>
            <person name="Koren S."/>
            <person name="Bechman K.B."/>
            <person name="Herman A."/>
            <person name="Abrahante J.E."/>
            <person name="Garbe J."/>
        </authorList>
    </citation>
    <scope>NUCLEOTIDE SEQUENCE</scope>
    <source>
        <strain evidence="2">Duluth1</strain>
        <tissue evidence="2">Whole animal</tissue>
    </source>
</reference>
<protein>
    <submittedName>
        <fullName evidence="2">Uncharacterized protein</fullName>
    </submittedName>
</protein>
<evidence type="ECO:0000313" key="2">
    <source>
        <dbReference type="EMBL" id="KAH3700303.1"/>
    </source>
</evidence>
<dbReference type="Proteomes" id="UP000828390">
    <property type="component" value="Unassembled WGS sequence"/>
</dbReference>
<comment type="caution">
    <text evidence="2">The sequence shown here is derived from an EMBL/GenBank/DDBJ whole genome shotgun (WGS) entry which is preliminary data.</text>
</comment>
<evidence type="ECO:0000313" key="3">
    <source>
        <dbReference type="Proteomes" id="UP000828390"/>
    </source>
</evidence>
<keyword evidence="3" id="KW-1185">Reference proteome</keyword>
<dbReference type="EMBL" id="JAIWYP010000015">
    <property type="protein sequence ID" value="KAH3700303.1"/>
    <property type="molecule type" value="Genomic_DNA"/>
</dbReference>
<gene>
    <name evidence="2" type="ORF">DPMN_075278</name>
</gene>
<name>A0A9D3YLC9_DREPO</name>